<dbReference type="InterPro" id="IPR011009">
    <property type="entry name" value="Kinase-like_dom_sf"/>
</dbReference>
<evidence type="ECO:0000313" key="8">
    <source>
        <dbReference type="EMBL" id="GGZ67877.1"/>
    </source>
</evidence>
<evidence type="ECO:0000256" key="4">
    <source>
        <dbReference type="ARBA" id="ARBA00022840"/>
    </source>
</evidence>
<proteinExistence type="predicted"/>
<dbReference type="PANTHER" id="PTHR43289">
    <property type="entry name" value="MITOGEN-ACTIVATED PROTEIN KINASE KINASE KINASE 20-RELATED"/>
    <property type="match status" value="1"/>
</dbReference>
<keyword evidence="1" id="KW-0808">Transferase</keyword>
<dbReference type="SMART" id="SM00220">
    <property type="entry name" value="S_TKc"/>
    <property type="match status" value="1"/>
</dbReference>
<dbReference type="Proteomes" id="UP000623010">
    <property type="component" value="Unassembled WGS sequence"/>
</dbReference>
<evidence type="ECO:0000259" key="7">
    <source>
        <dbReference type="PROSITE" id="PS50011"/>
    </source>
</evidence>
<feature type="region of interest" description="Disordered" evidence="6">
    <location>
        <begin position="290"/>
        <end position="428"/>
    </location>
</feature>
<dbReference type="PROSITE" id="PS50011">
    <property type="entry name" value="PROTEIN_KINASE_DOM"/>
    <property type="match status" value="1"/>
</dbReference>
<keyword evidence="2 5" id="KW-0547">Nucleotide-binding</keyword>
<feature type="domain" description="Protein kinase" evidence="7">
    <location>
        <begin position="17"/>
        <end position="272"/>
    </location>
</feature>
<dbReference type="InterPro" id="IPR017441">
    <property type="entry name" value="Protein_kinase_ATP_BS"/>
</dbReference>
<sequence>MQITPLNPEDPPSLGDFELLGRIGQGGMGQVYLGESLGGEPAAVKVIKPSVVDSASRRRFAQEIEVLKTIWGPRIAAFLGADAEAEQPWLATEYVDGPDLARHVKRHGPLPSVLTAALGAVLAEALSAVHTQGLLHRDLKPANVLLGPNGPKIIDFGLAAFTESTVSLTAPHQVVGTPICMAPEQAAGVKPLTAAVDVYALGALLLFAATGHYPHEAATPYMVFHLVTDPDTAPDLSGAPEELVPLLTGMLAHDAEDRPSLTEVVQRCRSVIEAQGMRIAQARRRLTAYTAGQRHQAAPADDSPAFPWPASAGDAPGAETVPATKTVPYTETAPEAKTAPAAQESPATPGSGPGPGSPAPSPTVAETAPGPTGPAVQDSPGPTPPARPDSSDGSRREQPAPGRPPAASRRPKEGTPTLRHSVQARRTAERLRAAYAAGAPF</sequence>
<feature type="compositionally biased region" description="Low complexity" evidence="6">
    <location>
        <begin position="328"/>
        <end position="350"/>
    </location>
</feature>
<dbReference type="InterPro" id="IPR008271">
    <property type="entry name" value="Ser/Thr_kinase_AS"/>
</dbReference>
<evidence type="ECO:0000256" key="1">
    <source>
        <dbReference type="ARBA" id="ARBA00022679"/>
    </source>
</evidence>
<organism evidence="8 9">
    <name type="scientific">Streptomyces echinoruber</name>
    <dbReference type="NCBI Taxonomy" id="68898"/>
    <lineage>
        <taxon>Bacteria</taxon>
        <taxon>Bacillati</taxon>
        <taxon>Actinomycetota</taxon>
        <taxon>Actinomycetes</taxon>
        <taxon>Kitasatosporales</taxon>
        <taxon>Streptomycetaceae</taxon>
        <taxon>Streptomyces</taxon>
    </lineage>
</organism>
<name>A0A918V3Q1_9ACTN</name>
<dbReference type="Pfam" id="PF00069">
    <property type="entry name" value="Pkinase"/>
    <property type="match status" value="1"/>
</dbReference>
<protein>
    <recommendedName>
        <fullName evidence="7">Protein kinase domain-containing protein</fullName>
    </recommendedName>
</protein>
<gene>
    <name evidence="8" type="ORF">GCM10010389_01340</name>
</gene>
<comment type="caution">
    <text evidence="8">The sequence shown here is derived from an EMBL/GenBank/DDBJ whole genome shotgun (WGS) entry which is preliminary data.</text>
</comment>
<dbReference type="AlphaFoldDB" id="A0A918V3Q1"/>
<dbReference type="RefSeq" id="WP_190055268.1">
    <property type="nucleotide sequence ID" value="NZ_BMWH01000001.1"/>
</dbReference>
<dbReference type="SUPFAM" id="SSF56112">
    <property type="entry name" value="Protein kinase-like (PK-like)"/>
    <property type="match status" value="1"/>
</dbReference>
<dbReference type="PROSITE" id="PS00108">
    <property type="entry name" value="PROTEIN_KINASE_ST"/>
    <property type="match status" value="1"/>
</dbReference>
<evidence type="ECO:0000256" key="6">
    <source>
        <dbReference type="SAM" id="MobiDB-lite"/>
    </source>
</evidence>
<evidence type="ECO:0000313" key="9">
    <source>
        <dbReference type="Proteomes" id="UP000623010"/>
    </source>
</evidence>
<feature type="binding site" evidence="5">
    <location>
        <position position="45"/>
    </location>
    <ligand>
        <name>ATP</name>
        <dbReference type="ChEBI" id="CHEBI:30616"/>
    </ligand>
</feature>
<keyword evidence="4 5" id="KW-0067">ATP-binding</keyword>
<dbReference type="Gene3D" id="1.10.510.10">
    <property type="entry name" value="Transferase(Phosphotransferase) domain 1"/>
    <property type="match status" value="1"/>
</dbReference>
<evidence type="ECO:0000256" key="5">
    <source>
        <dbReference type="PROSITE-ProRule" id="PRU10141"/>
    </source>
</evidence>
<reference evidence="8" key="1">
    <citation type="journal article" date="2014" name="Int. J. Syst. Evol. Microbiol.">
        <title>Complete genome sequence of Corynebacterium casei LMG S-19264T (=DSM 44701T), isolated from a smear-ripened cheese.</title>
        <authorList>
            <consortium name="US DOE Joint Genome Institute (JGI-PGF)"/>
            <person name="Walter F."/>
            <person name="Albersmeier A."/>
            <person name="Kalinowski J."/>
            <person name="Ruckert C."/>
        </authorList>
    </citation>
    <scope>NUCLEOTIDE SEQUENCE</scope>
    <source>
        <strain evidence="8">JCM 5016</strain>
    </source>
</reference>
<keyword evidence="3" id="KW-0418">Kinase</keyword>
<evidence type="ECO:0000256" key="3">
    <source>
        <dbReference type="ARBA" id="ARBA00022777"/>
    </source>
</evidence>
<dbReference type="InterPro" id="IPR000719">
    <property type="entry name" value="Prot_kinase_dom"/>
</dbReference>
<dbReference type="CDD" id="cd14014">
    <property type="entry name" value="STKc_PknB_like"/>
    <property type="match status" value="1"/>
</dbReference>
<feature type="compositionally biased region" description="Basic and acidic residues" evidence="6">
    <location>
        <begin position="389"/>
        <end position="398"/>
    </location>
</feature>
<reference evidence="8" key="2">
    <citation type="submission" date="2020-09" db="EMBL/GenBank/DDBJ databases">
        <authorList>
            <person name="Sun Q."/>
            <person name="Ohkuma M."/>
        </authorList>
    </citation>
    <scope>NUCLEOTIDE SEQUENCE</scope>
    <source>
        <strain evidence="8">JCM 5016</strain>
    </source>
</reference>
<evidence type="ECO:0000256" key="2">
    <source>
        <dbReference type="ARBA" id="ARBA00022741"/>
    </source>
</evidence>
<accession>A0A918V3Q1</accession>
<dbReference type="GO" id="GO:0005524">
    <property type="term" value="F:ATP binding"/>
    <property type="evidence" value="ECO:0007669"/>
    <property type="project" value="UniProtKB-UniRule"/>
</dbReference>
<dbReference type="PANTHER" id="PTHR43289:SF34">
    <property type="entry name" value="SERINE_THREONINE-PROTEIN KINASE YBDM-RELATED"/>
    <property type="match status" value="1"/>
</dbReference>
<dbReference type="EMBL" id="BMWH01000001">
    <property type="protein sequence ID" value="GGZ67877.1"/>
    <property type="molecule type" value="Genomic_DNA"/>
</dbReference>
<dbReference type="PROSITE" id="PS00107">
    <property type="entry name" value="PROTEIN_KINASE_ATP"/>
    <property type="match status" value="1"/>
</dbReference>
<dbReference type="GO" id="GO:0004674">
    <property type="term" value="F:protein serine/threonine kinase activity"/>
    <property type="evidence" value="ECO:0007669"/>
    <property type="project" value="TreeGrafter"/>
</dbReference>
<keyword evidence="9" id="KW-1185">Reference proteome</keyword>